<evidence type="ECO:0000256" key="1">
    <source>
        <dbReference type="SAM" id="MobiDB-lite"/>
    </source>
</evidence>
<feature type="region of interest" description="Disordered" evidence="1">
    <location>
        <begin position="1"/>
        <end position="54"/>
    </location>
</feature>
<protein>
    <submittedName>
        <fullName evidence="2">Uncharacterized protein</fullName>
    </submittedName>
</protein>
<proteinExistence type="predicted"/>
<dbReference type="EMBL" id="MW046591">
    <property type="protein sequence ID" value="QTE04049.1"/>
    <property type="molecule type" value="Genomic_DNA"/>
</dbReference>
<organism evidence="2">
    <name type="scientific">Turdus hortulorum parvoviridae sp</name>
    <dbReference type="NCBI Taxonomy" id="2794538"/>
    <lineage>
        <taxon>Viruses</taxon>
        <taxon>Monodnaviria</taxon>
        <taxon>Shotokuvirae</taxon>
        <taxon>Cossaviricota</taxon>
        <taxon>Quintoviricetes</taxon>
        <taxon>Piccovirales</taxon>
        <taxon>Parvoviridae</taxon>
    </lineage>
</organism>
<evidence type="ECO:0000313" key="2">
    <source>
        <dbReference type="EMBL" id="QTE04049.1"/>
    </source>
</evidence>
<reference evidence="2" key="1">
    <citation type="submission" date="2020-09" db="EMBL/GenBank/DDBJ databases">
        <title>Parvovirus dark matter in the feces of wild birds.</title>
        <authorList>
            <person name="Dai Z."/>
            <person name="Yang S."/>
            <person name="Zhang W."/>
        </authorList>
    </citation>
    <scope>NUCLEOTIDE SEQUENCE</scope>
    <source>
        <strain evidence="2">Gbt104par06</strain>
    </source>
</reference>
<sequence>MWSGNDSDFEDITDQPEQAQQVAPMGRGPGGGGGSGGGQAAMGVQEGGGRTFGTRFRTRSKTFTKSFVVYMNNGVNFMNWTQNPGSTTQAPSVTWSEGWQMLTGFGQIKAAMNPTEWWNLSQQASRIRIKSCSFLLEDMIPFQEALDAQGNPVAVATASNRPNVWYIKDTQNLLPKIQPGSVPDHNLSYQLPYGSYTDTQLPTPIFTLNNVDTAAMPYRVGPLPPQALPQAIYSLVDQGLMKTYNAGQKITETWVNPSKQWCVMRLNNDFQSNYRTNGVATTAHSYQLLKAANLTATYNTGAGSRVTDNNSPIAASNTDTTSLSKYTFDATSQNITAAILNYTDTGFHVQEGGPPYCLIKVEPYYDTQNNAANIYMQAHLHYSMTFEWEELQNYNTLAWINTPNVNQTGNFRSFNNMTKELTCSAGERNEQNTLYGPSEQSTMFV</sequence>
<accession>A0A8A4XEE5</accession>
<feature type="compositionally biased region" description="Gly residues" evidence="1">
    <location>
        <begin position="27"/>
        <end position="51"/>
    </location>
</feature>
<name>A0A8A4XEE5_9VIRU</name>